<keyword evidence="4" id="KW-1185">Reference proteome</keyword>
<dbReference type="PANTHER" id="PTHR33546:SF1">
    <property type="entry name" value="LARGE, MULTIFUNCTIONAL SECRETED PROTEIN"/>
    <property type="match status" value="1"/>
</dbReference>
<dbReference type="EMBL" id="JABBNT010000001">
    <property type="protein sequence ID" value="NMM43236.1"/>
    <property type="molecule type" value="Genomic_DNA"/>
</dbReference>
<sequence length="411" mass="44136">MRDMSKTIRRLCAAALMSPILAVPSFAQDDRPGQVHFVDPTTLPAPYATPSVANSAERVRRGDAMPILADGFEATLYADGVTGARTLRVVPGNGLLVARSRSGAVMLLEDRDGDGRADSKRDILTGLSRPHGLVLQGGNLFVADQQTVYRTSWPLAGELTPLTSPGLFGSSGGHWTRNIAVSPDGRYLYASIGSRSNIGEEDAPRATIQRYEIMPDGSVGPGETFAAGLRNPVGIAFLPGTGRLFTVVNERDGMGDGLVPDYFTEVHQGAFYGWPYAYIGANPQPDYADRRPDLVQAGRVPDVLFQSHSAPLDLVFLQGANVPDAWRDDALVSLHGSWNSGTPTGYKVVRVEFENGGPTGRYIDFMTGFRVDNGAETAEVWGRPVGLAVGEDGAIYVGDDLGGTIWKIFHR</sequence>
<dbReference type="RefSeq" id="WP_169623529.1">
    <property type="nucleotide sequence ID" value="NZ_JABBNT010000001.1"/>
</dbReference>
<proteinExistence type="predicted"/>
<dbReference type="Proteomes" id="UP000539372">
    <property type="component" value="Unassembled WGS sequence"/>
</dbReference>
<feature type="chain" id="PRO_5031457383" evidence="1">
    <location>
        <begin position="28"/>
        <end position="411"/>
    </location>
</feature>
<evidence type="ECO:0000259" key="2">
    <source>
        <dbReference type="Pfam" id="PF22807"/>
    </source>
</evidence>
<dbReference type="AlphaFoldDB" id="A0A7Y0HCZ2"/>
<evidence type="ECO:0000256" key="1">
    <source>
        <dbReference type="SAM" id="SignalP"/>
    </source>
</evidence>
<keyword evidence="1" id="KW-0732">Signal</keyword>
<protein>
    <submittedName>
        <fullName evidence="3">Sorbosone dehydrogenase</fullName>
    </submittedName>
</protein>
<reference evidence="3 4" key="1">
    <citation type="submission" date="2020-04" db="EMBL/GenBank/DDBJ databases">
        <title>Rhodospirillaceae bacterium KN72 isolated from deep sea.</title>
        <authorList>
            <person name="Zhang D.-C."/>
        </authorList>
    </citation>
    <scope>NUCLEOTIDE SEQUENCE [LARGE SCALE GENOMIC DNA]</scope>
    <source>
        <strain evidence="3 4">KN72</strain>
    </source>
</reference>
<gene>
    <name evidence="3" type="ORF">HH303_02020</name>
</gene>
<dbReference type="SUPFAM" id="SSF50952">
    <property type="entry name" value="Soluble quinoprotein glucose dehydrogenase"/>
    <property type="match status" value="1"/>
</dbReference>
<comment type="caution">
    <text evidence="3">The sequence shown here is derived from an EMBL/GenBank/DDBJ whole genome shotgun (WGS) entry which is preliminary data.</text>
</comment>
<dbReference type="InterPro" id="IPR011042">
    <property type="entry name" value="6-blade_b-propeller_TolB-like"/>
</dbReference>
<dbReference type="PANTHER" id="PTHR33546">
    <property type="entry name" value="LARGE, MULTIFUNCTIONAL SECRETED PROTEIN-RELATED"/>
    <property type="match status" value="1"/>
</dbReference>
<dbReference type="Gene3D" id="2.120.10.30">
    <property type="entry name" value="TolB, C-terminal domain"/>
    <property type="match status" value="1"/>
</dbReference>
<dbReference type="InterPro" id="IPR011041">
    <property type="entry name" value="Quinoprot_gluc/sorb_DH_b-prop"/>
</dbReference>
<accession>A0A7Y0HCZ2</accession>
<evidence type="ECO:0000313" key="3">
    <source>
        <dbReference type="EMBL" id="NMM43236.1"/>
    </source>
</evidence>
<feature type="domain" description="Pyrroloquinoline quinone-dependent pyranose dehydrogenase beta-propeller" evidence="2">
    <location>
        <begin position="300"/>
        <end position="408"/>
    </location>
</feature>
<organism evidence="3 4">
    <name type="scientific">Pacificispira spongiicola</name>
    <dbReference type="NCBI Taxonomy" id="2729598"/>
    <lineage>
        <taxon>Bacteria</taxon>
        <taxon>Pseudomonadati</taxon>
        <taxon>Pseudomonadota</taxon>
        <taxon>Alphaproteobacteria</taxon>
        <taxon>Rhodospirillales</taxon>
        <taxon>Rhodospirillaceae</taxon>
        <taxon>Pacificispira</taxon>
    </lineage>
</organism>
<name>A0A7Y0HCZ2_9PROT</name>
<dbReference type="Pfam" id="PF22807">
    <property type="entry name" value="TrAA12"/>
    <property type="match status" value="2"/>
</dbReference>
<evidence type="ECO:0000313" key="4">
    <source>
        <dbReference type="Proteomes" id="UP000539372"/>
    </source>
</evidence>
<feature type="domain" description="Pyrroloquinoline quinone-dependent pyranose dehydrogenase beta-propeller" evidence="2">
    <location>
        <begin position="67"/>
        <end position="254"/>
    </location>
</feature>
<feature type="signal peptide" evidence="1">
    <location>
        <begin position="1"/>
        <end position="27"/>
    </location>
</feature>
<dbReference type="InterPro" id="IPR054539">
    <property type="entry name" value="Beta-prop_PDH"/>
</dbReference>